<evidence type="ECO:0000256" key="7">
    <source>
        <dbReference type="ARBA" id="ARBA00023136"/>
    </source>
</evidence>
<dbReference type="GO" id="GO:0019221">
    <property type="term" value="P:cytokine-mediated signaling pathway"/>
    <property type="evidence" value="ECO:0007669"/>
    <property type="project" value="TreeGrafter"/>
</dbReference>
<dbReference type="InterPro" id="IPR013783">
    <property type="entry name" value="Ig-like_fold"/>
</dbReference>
<protein>
    <recommendedName>
        <fullName evidence="13">Ig-like domain-containing protein</fullName>
    </recommendedName>
</protein>
<dbReference type="InterPro" id="IPR050412">
    <property type="entry name" value="Ig-like_Receptors_ImmuneReg"/>
</dbReference>
<evidence type="ECO:0000256" key="1">
    <source>
        <dbReference type="ARBA" id="ARBA00004162"/>
    </source>
</evidence>
<dbReference type="GO" id="GO:0005886">
    <property type="term" value="C:plasma membrane"/>
    <property type="evidence" value="ECO:0007669"/>
    <property type="project" value="UniProtKB-SubCell"/>
</dbReference>
<evidence type="ECO:0000256" key="10">
    <source>
        <dbReference type="ARBA" id="ARBA00023319"/>
    </source>
</evidence>
<organism evidence="14 15">
    <name type="scientific">Molossus molossus</name>
    <name type="common">Pallas' mastiff bat</name>
    <name type="synonym">Vespertilio molossus</name>
    <dbReference type="NCBI Taxonomy" id="27622"/>
    <lineage>
        <taxon>Eukaryota</taxon>
        <taxon>Metazoa</taxon>
        <taxon>Chordata</taxon>
        <taxon>Craniata</taxon>
        <taxon>Vertebrata</taxon>
        <taxon>Euteleostomi</taxon>
        <taxon>Mammalia</taxon>
        <taxon>Eutheria</taxon>
        <taxon>Laurasiatheria</taxon>
        <taxon>Chiroptera</taxon>
        <taxon>Yangochiroptera</taxon>
        <taxon>Molossidae</taxon>
        <taxon>Molossus</taxon>
    </lineage>
</organism>
<accession>A0A7J8C8J2</accession>
<feature type="signal peptide" evidence="12">
    <location>
        <begin position="1"/>
        <end position="20"/>
    </location>
</feature>
<dbReference type="InParanoid" id="A0A7J8C8J2"/>
<evidence type="ECO:0000256" key="6">
    <source>
        <dbReference type="ARBA" id="ARBA00022989"/>
    </source>
</evidence>
<proteinExistence type="predicted"/>
<sequence>MTSLLSALLCLGQLWRLATGGVKVYTPVHGNLRGQMASVEETLKGKNHLNHREQISEWDSLPGLNLDKRMHFPRGTLPKPTIRAEPGSVVPSGSSGTLWCRGTTKAQEYCLYTDDMSTCSDRQKPLEPGDRAKFFLKRSYGGKYSCAYRSPSGWSERSDPLELVVTGINPKPSLSALPSPVVTSGGNVTLQCGSGQGFDRFILTKEGEHRLSWTLDSEKQSSGLSQALFTVGPVNSSLNWTFRCYGSFKNNPSSGLTLVTPSIYSSQGAGRNCSPEILGTLPGDTPCSAPVDAALKDPQPGETVELDSQAVVSDTPKDVTYAHLNLLALRQETSAPLFSLSEDPPDEPSVYASLAIH</sequence>
<dbReference type="PROSITE" id="PS50835">
    <property type="entry name" value="IG_LIKE"/>
    <property type="match status" value="1"/>
</dbReference>
<keyword evidence="5" id="KW-0677">Repeat</keyword>
<evidence type="ECO:0000256" key="3">
    <source>
        <dbReference type="ARBA" id="ARBA00022692"/>
    </source>
</evidence>
<keyword evidence="9" id="KW-0325">Glycoprotein</keyword>
<evidence type="ECO:0000256" key="5">
    <source>
        <dbReference type="ARBA" id="ARBA00022737"/>
    </source>
</evidence>
<keyword evidence="2" id="KW-1003">Cell membrane</keyword>
<comment type="subcellular location">
    <subcellularLocation>
        <location evidence="1">Cell membrane</location>
        <topology evidence="1">Single-pass membrane protein</topology>
    </subcellularLocation>
</comment>
<gene>
    <name evidence="14" type="ORF">HJG59_009857</name>
</gene>
<dbReference type="InterPro" id="IPR036179">
    <property type="entry name" value="Ig-like_dom_sf"/>
</dbReference>
<keyword evidence="8" id="KW-1015">Disulfide bond</keyword>
<feature type="chain" id="PRO_5029781071" description="Ig-like domain-containing protein" evidence="12">
    <location>
        <begin position="21"/>
        <end position="357"/>
    </location>
</feature>
<feature type="region of interest" description="Disordered" evidence="11">
    <location>
        <begin position="338"/>
        <end position="357"/>
    </location>
</feature>
<feature type="domain" description="Ig-like" evidence="13">
    <location>
        <begin position="172"/>
        <end position="244"/>
    </location>
</feature>
<keyword evidence="3" id="KW-0812">Transmembrane</keyword>
<dbReference type="PANTHER" id="PTHR11738">
    <property type="entry name" value="MHC CLASS I NK CELL RECEPTOR"/>
    <property type="match status" value="1"/>
</dbReference>
<evidence type="ECO:0000256" key="12">
    <source>
        <dbReference type="SAM" id="SignalP"/>
    </source>
</evidence>
<evidence type="ECO:0000313" key="15">
    <source>
        <dbReference type="Proteomes" id="UP000550707"/>
    </source>
</evidence>
<reference evidence="14 15" key="1">
    <citation type="journal article" date="2020" name="Nature">
        <title>Six reference-quality genomes reveal evolution of bat adaptations.</title>
        <authorList>
            <person name="Jebb D."/>
            <person name="Huang Z."/>
            <person name="Pippel M."/>
            <person name="Hughes G.M."/>
            <person name="Lavrichenko K."/>
            <person name="Devanna P."/>
            <person name="Winkler S."/>
            <person name="Jermiin L.S."/>
            <person name="Skirmuntt E.C."/>
            <person name="Katzourakis A."/>
            <person name="Burkitt-Gray L."/>
            <person name="Ray D.A."/>
            <person name="Sullivan K.A.M."/>
            <person name="Roscito J.G."/>
            <person name="Kirilenko B.M."/>
            <person name="Davalos L.M."/>
            <person name="Corthals A.P."/>
            <person name="Power M.L."/>
            <person name="Jones G."/>
            <person name="Ransome R.D."/>
            <person name="Dechmann D.K.N."/>
            <person name="Locatelli A.G."/>
            <person name="Puechmaille S.J."/>
            <person name="Fedrigo O."/>
            <person name="Jarvis E.D."/>
            <person name="Hiller M."/>
            <person name="Vernes S.C."/>
            <person name="Myers E.W."/>
            <person name="Teeling E.C."/>
        </authorList>
    </citation>
    <scope>NUCLEOTIDE SEQUENCE [LARGE SCALE GENOMIC DNA]</scope>
    <source>
        <strain evidence="14">MMolMol1</strain>
        <tissue evidence="14">Muscle</tissue>
    </source>
</reference>
<dbReference type="Pfam" id="PF13895">
    <property type="entry name" value="Ig_2"/>
    <property type="match status" value="1"/>
</dbReference>
<evidence type="ECO:0000256" key="11">
    <source>
        <dbReference type="SAM" id="MobiDB-lite"/>
    </source>
</evidence>
<keyword evidence="4 12" id="KW-0732">Signal</keyword>
<dbReference type="SUPFAM" id="SSF48726">
    <property type="entry name" value="Immunoglobulin"/>
    <property type="match status" value="2"/>
</dbReference>
<keyword evidence="10" id="KW-0393">Immunoglobulin domain</keyword>
<evidence type="ECO:0000256" key="4">
    <source>
        <dbReference type="ARBA" id="ARBA00022729"/>
    </source>
</evidence>
<dbReference type="Proteomes" id="UP000550707">
    <property type="component" value="Unassembled WGS sequence"/>
</dbReference>
<evidence type="ECO:0000256" key="8">
    <source>
        <dbReference type="ARBA" id="ARBA00023157"/>
    </source>
</evidence>
<dbReference type="GO" id="GO:0002764">
    <property type="term" value="P:immune response-regulating signaling pathway"/>
    <property type="evidence" value="ECO:0007669"/>
    <property type="project" value="TreeGrafter"/>
</dbReference>
<evidence type="ECO:0000256" key="2">
    <source>
        <dbReference type="ARBA" id="ARBA00022475"/>
    </source>
</evidence>
<dbReference type="FunFam" id="2.60.40.10:FF:000049">
    <property type="entry name" value="Leukocyte immunoglobulin-like receptor subfamily B member 1"/>
    <property type="match status" value="2"/>
</dbReference>
<dbReference type="GO" id="GO:0032396">
    <property type="term" value="F:inhibitory MHC class I receptor activity"/>
    <property type="evidence" value="ECO:0007669"/>
    <property type="project" value="TreeGrafter"/>
</dbReference>
<name>A0A7J8C8J2_MOLMO</name>
<evidence type="ECO:0000313" key="14">
    <source>
        <dbReference type="EMBL" id="KAF6407146.1"/>
    </source>
</evidence>
<dbReference type="InterPro" id="IPR007110">
    <property type="entry name" value="Ig-like_dom"/>
</dbReference>
<evidence type="ECO:0000256" key="9">
    <source>
        <dbReference type="ARBA" id="ARBA00023180"/>
    </source>
</evidence>
<evidence type="ECO:0000259" key="13">
    <source>
        <dbReference type="PROSITE" id="PS50835"/>
    </source>
</evidence>
<comment type="caution">
    <text evidence="14">The sequence shown here is derived from an EMBL/GenBank/DDBJ whole genome shotgun (WGS) entry which is preliminary data.</text>
</comment>
<dbReference type="Gene3D" id="2.60.40.10">
    <property type="entry name" value="Immunoglobulins"/>
    <property type="match status" value="2"/>
</dbReference>
<keyword evidence="7" id="KW-0472">Membrane</keyword>
<dbReference type="EMBL" id="JACASF010000021">
    <property type="protein sequence ID" value="KAF6407146.1"/>
    <property type="molecule type" value="Genomic_DNA"/>
</dbReference>
<dbReference type="AlphaFoldDB" id="A0A7J8C8J2"/>
<keyword evidence="15" id="KW-1185">Reference proteome</keyword>
<keyword evidence="6" id="KW-1133">Transmembrane helix</keyword>
<dbReference type="PANTHER" id="PTHR11738:SF179">
    <property type="entry name" value="LEUKOCYTE IMMUNOGLOBULIN-LIKE RECEPTOR SUBFAMILY A MEMBER 5"/>
    <property type="match status" value="1"/>
</dbReference>